<evidence type="ECO:0000313" key="3">
    <source>
        <dbReference type="EMBL" id="RWR84974.1"/>
    </source>
</evidence>
<dbReference type="PANTHER" id="PTHR31170:SF25">
    <property type="entry name" value="BNAA09G04570D PROTEIN"/>
    <property type="match status" value="1"/>
</dbReference>
<accession>A0A3S3N3Z3</accession>
<evidence type="ECO:0000256" key="2">
    <source>
        <dbReference type="SAM" id="Phobius"/>
    </source>
</evidence>
<feature type="region of interest" description="Disordered" evidence="1">
    <location>
        <begin position="1"/>
        <end position="40"/>
    </location>
</feature>
<dbReference type="STRING" id="337451.A0A3S3N3Z3"/>
<keyword evidence="2" id="KW-0472">Membrane</keyword>
<feature type="compositionally biased region" description="Polar residues" evidence="1">
    <location>
        <begin position="18"/>
        <end position="28"/>
    </location>
</feature>
<dbReference type="InterPro" id="IPR004158">
    <property type="entry name" value="DUF247_pln"/>
</dbReference>
<name>A0A3S3N3Z3_9MAGN</name>
<dbReference type="PANTHER" id="PTHR31170">
    <property type="entry name" value="BNAC04G53230D PROTEIN"/>
    <property type="match status" value="1"/>
</dbReference>
<sequence>MADQINSEAERFEEGVGQESQTGPSASHNDGDTRDPEEAHRPHTAIQMEALDPSWVSKINEKHLVGTRTSEVSWTSISCSIHRVPHMLRIQNEKAYDPKVISIGPFHYKKREGQLKFMEEHKRRYLNDILSRNANGQSKLEQCFVAIKELEEKARKCYSEVIELDSYSFVEMMILDGCFIIEFFRKDLVKDYEDDPIFKLGWLNRAVGFDLIMLENQIPFFILQRLFGLTNVSSPSSSLVEWALNFYGHEWDLITEERIKNSGINIQHLLHLLHTKHRMPTKENQSEQGLVIIPSASKLEEGGIQFRKRERDKCTTVLDINFQNGVIEIPRTQFWDQTNIELLNYIAFEQCYCHSKKHFTTYTIFMDCLINNIKDVEILCREGIIANWLGSDEELAAAYNKMGRELALCHKDFYLGGVCKDINRYCKSAWPKLRASLVHDYFKNPWAIISFIAALILLLLTMTQTFFSSFPKFAYGK</sequence>
<dbReference type="Proteomes" id="UP000283530">
    <property type="component" value="Unassembled WGS sequence"/>
</dbReference>
<evidence type="ECO:0000313" key="4">
    <source>
        <dbReference type="Proteomes" id="UP000283530"/>
    </source>
</evidence>
<evidence type="ECO:0000256" key="1">
    <source>
        <dbReference type="SAM" id="MobiDB-lite"/>
    </source>
</evidence>
<keyword evidence="2" id="KW-0812">Transmembrane</keyword>
<proteinExistence type="predicted"/>
<dbReference type="Pfam" id="PF03140">
    <property type="entry name" value="DUF247"/>
    <property type="match status" value="1"/>
</dbReference>
<gene>
    <name evidence="3" type="ORF">CKAN_01381400</name>
</gene>
<dbReference type="OrthoDB" id="658695at2759"/>
<comment type="caution">
    <text evidence="3">The sequence shown here is derived from an EMBL/GenBank/DDBJ whole genome shotgun (WGS) entry which is preliminary data.</text>
</comment>
<keyword evidence="4" id="KW-1185">Reference proteome</keyword>
<dbReference type="AlphaFoldDB" id="A0A3S3N3Z3"/>
<protein>
    <submittedName>
        <fullName evidence="3">UPF0481-like protein</fullName>
    </submittedName>
</protein>
<keyword evidence="2" id="KW-1133">Transmembrane helix</keyword>
<feature type="transmembrane region" description="Helical" evidence="2">
    <location>
        <begin position="446"/>
        <end position="467"/>
    </location>
</feature>
<organism evidence="3 4">
    <name type="scientific">Cinnamomum micranthum f. kanehirae</name>
    <dbReference type="NCBI Taxonomy" id="337451"/>
    <lineage>
        <taxon>Eukaryota</taxon>
        <taxon>Viridiplantae</taxon>
        <taxon>Streptophyta</taxon>
        <taxon>Embryophyta</taxon>
        <taxon>Tracheophyta</taxon>
        <taxon>Spermatophyta</taxon>
        <taxon>Magnoliopsida</taxon>
        <taxon>Magnoliidae</taxon>
        <taxon>Laurales</taxon>
        <taxon>Lauraceae</taxon>
        <taxon>Cinnamomum</taxon>
    </lineage>
</organism>
<reference evidence="3 4" key="1">
    <citation type="journal article" date="2019" name="Nat. Plants">
        <title>Stout camphor tree genome fills gaps in understanding of flowering plant genome evolution.</title>
        <authorList>
            <person name="Chaw S.M."/>
            <person name="Liu Y.C."/>
            <person name="Wu Y.W."/>
            <person name="Wang H.Y."/>
            <person name="Lin C.I."/>
            <person name="Wu C.S."/>
            <person name="Ke H.M."/>
            <person name="Chang L.Y."/>
            <person name="Hsu C.Y."/>
            <person name="Yang H.T."/>
            <person name="Sudianto E."/>
            <person name="Hsu M.H."/>
            <person name="Wu K.P."/>
            <person name="Wang L.N."/>
            <person name="Leebens-Mack J.H."/>
            <person name="Tsai I.J."/>
        </authorList>
    </citation>
    <scope>NUCLEOTIDE SEQUENCE [LARGE SCALE GENOMIC DNA]</scope>
    <source>
        <strain evidence="4">cv. Chaw 1501</strain>
        <tissue evidence="3">Young leaves</tissue>
    </source>
</reference>
<feature type="compositionally biased region" description="Basic and acidic residues" evidence="1">
    <location>
        <begin position="29"/>
        <end position="40"/>
    </location>
</feature>
<dbReference type="EMBL" id="QPKB01000005">
    <property type="protein sequence ID" value="RWR84974.1"/>
    <property type="molecule type" value="Genomic_DNA"/>
</dbReference>